<dbReference type="Proteomes" id="UP001500279">
    <property type="component" value="Unassembled WGS sequence"/>
</dbReference>
<evidence type="ECO:0000313" key="4">
    <source>
        <dbReference type="EMBL" id="GAA0749755.1"/>
    </source>
</evidence>
<dbReference type="Gene3D" id="2.60.120.600">
    <property type="entry name" value="Domain of unknown function DUF1214, C-terminal domain"/>
    <property type="match status" value="1"/>
</dbReference>
<keyword evidence="5" id="KW-1185">Reference proteome</keyword>
<accession>A0ABP3V6L3</accession>
<reference evidence="5" key="1">
    <citation type="journal article" date="2019" name="Int. J. Syst. Evol. Microbiol.">
        <title>The Global Catalogue of Microorganisms (GCM) 10K type strain sequencing project: providing services to taxonomists for standard genome sequencing and annotation.</title>
        <authorList>
            <consortium name="The Broad Institute Genomics Platform"/>
            <consortium name="The Broad Institute Genome Sequencing Center for Infectious Disease"/>
            <person name="Wu L."/>
            <person name="Ma J."/>
        </authorList>
    </citation>
    <scope>NUCLEOTIDE SEQUENCE [LARGE SCALE GENOMIC DNA]</scope>
    <source>
        <strain evidence="5">JCM 15503</strain>
    </source>
</reference>
<evidence type="ECO:0000313" key="5">
    <source>
        <dbReference type="Proteomes" id="UP001500279"/>
    </source>
</evidence>
<dbReference type="PANTHER" id="PTHR36509:SF2">
    <property type="entry name" value="BLL3101 PROTEIN"/>
    <property type="match status" value="1"/>
</dbReference>
<gene>
    <name evidence="4" type="ORF">GCM10009107_20650</name>
</gene>
<evidence type="ECO:0000259" key="3">
    <source>
        <dbReference type="Pfam" id="PF06863"/>
    </source>
</evidence>
<dbReference type="InterPro" id="IPR010621">
    <property type="entry name" value="DUF1214"/>
</dbReference>
<evidence type="ECO:0000256" key="1">
    <source>
        <dbReference type="SAM" id="SignalP"/>
    </source>
</evidence>
<feature type="chain" id="PRO_5045591472" evidence="1">
    <location>
        <begin position="23"/>
        <end position="453"/>
    </location>
</feature>
<dbReference type="SUPFAM" id="SSF160935">
    <property type="entry name" value="VPA0735-like"/>
    <property type="match status" value="1"/>
</dbReference>
<dbReference type="EMBL" id="BAAAEW010000011">
    <property type="protein sequence ID" value="GAA0749755.1"/>
    <property type="molecule type" value="Genomic_DNA"/>
</dbReference>
<keyword evidence="1" id="KW-0732">Signal</keyword>
<dbReference type="PANTHER" id="PTHR36509">
    <property type="entry name" value="BLL3101 PROTEIN"/>
    <property type="match status" value="1"/>
</dbReference>
<evidence type="ECO:0000259" key="2">
    <source>
        <dbReference type="Pfam" id="PF06742"/>
    </source>
</evidence>
<name>A0ABP3V6L3_9BURK</name>
<comment type="caution">
    <text evidence="4">The sequence shown here is derived from an EMBL/GenBank/DDBJ whole genome shotgun (WGS) entry which is preliminary data.</text>
</comment>
<protein>
    <submittedName>
        <fullName evidence="4">DUF1254 domain-containing protein</fullName>
    </submittedName>
</protein>
<dbReference type="RefSeq" id="WP_231012132.1">
    <property type="nucleotide sequence ID" value="NZ_BAAAEW010000011.1"/>
</dbReference>
<dbReference type="Gene3D" id="2.60.40.1610">
    <property type="entry name" value="Domain of unknown function DUF1254"/>
    <property type="match status" value="1"/>
</dbReference>
<feature type="domain" description="DUF1214" evidence="2">
    <location>
        <begin position="330"/>
        <end position="436"/>
    </location>
</feature>
<dbReference type="Pfam" id="PF06742">
    <property type="entry name" value="DUF1214"/>
    <property type="match status" value="1"/>
</dbReference>
<feature type="signal peptide" evidence="1">
    <location>
        <begin position="1"/>
        <end position="22"/>
    </location>
</feature>
<organism evidence="4 5">
    <name type="scientific">Ideonella azotifigens</name>
    <dbReference type="NCBI Taxonomy" id="513160"/>
    <lineage>
        <taxon>Bacteria</taxon>
        <taxon>Pseudomonadati</taxon>
        <taxon>Pseudomonadota</taxon>
        <taxon>Betaproteobacteria</taxon>
        <taxon>Burkholderiales</taxon>
        <taxon>Sphaerotilaceae</taxon>
        <taxon>Ideonella</taxon>
    </lineage>
</organism>
<dbReference type="Pfam" id="PF06863">
    <property type="entry name" value="DUF1254"/>
    <property type="match status" value="1"/>
</dbReference>
<dbReference type="InterPro" id="IPR037050">
    <property type="entry name" value="DUF1254_sf"/>
</dbReference>
<sequence>MPRFAIASFAALLLSVYTQAQAAPPAEMPLKPAFDYAFPLQEMAKLRLARLGDGQTPTEFRLNQWIHMRALLGPADRRVTAPNNDTLYSLAWLDLANGPVRLSLPDTKGRYYSVAVLDMYTNNVAVLGRRTGGTRAREVLLVGPRWQGPLPEGQQVVQSTTNDVLLLSRMLVDGPADLPAVHALQDQLKLTPLAQAPAQPLWISAPLVPASDTSPMAAARRYLEMVNEMLARNPPPAYEQAKLDAWAAIGVCGARCRWNQLSPEIQQRWATELPGLLAELKRNASLGKPQPGGWTKPLDTLGDFGTDYRYRADVALTGLLALIPPEDSNATVKVDGRGEPLSGQHRYRLSLPAGGMPVDGFWSLSMYQEEPDGRLFFTDNPLKRYTLGDRTPGLKRGADGSVVIEVGNSQPTDAAANWLPAPTGPFMLVMRAYQPRAEVLDGRFQMPAVQRLD</sequence>
<feature type="domain" description="DUF1254" evidence="3">
    <location>
        <begin position="63"/>
        <end position="192"/>
    </location>
</feature>
<dbReference type="InterPro" id="IPR037049">
    <property type="entry name" value="DUF1214_C_sf"/>
</dbReference>
<proteinExistence type="predicted"/>
<dbReference type="InterPro" id="IPR010679">
    <property type="entry name" value="DUF1254"/>
</dbReference>